<dbReference type="Gene3D" id="3.20.20.190">
    <property type="entry name" value="Phosphatidylinositol (PI) phosphodiesterase"/>
    <property type="match status" value="1"/>
</dbReference>
<dbReference type="RefSeq" id="WP_192753902.1">
    <property type="nucleotide sequence ID" value="NZ_BAABJL010000095.1"/>
</dbReference>
<dbReference type="PROSITE" id="PS51704">
    <property type="entry name" value="GP_PDE"/>
    <property type="match status" value="1"/>
</dbReference>
<dbReference type="PANTHER" id="PTHR43805:SF1">
    <property type="entry name" value="GP-PDE DOMAIN-CONTAINING PROTEIN"/>
    <property type="match status" value="1"/>
</dbReference>
<dbReference type="InterPro" id="IPR017946">
    <property type="entry name" value="PLC-like_Pdiesterase_TIM-brl"/>
</dbReference>
<dbReference type="GO" id="GO:0008889">
    <property type="term" value="F:glycerophosphodiester phosphodiesterase activity"/>
    <property type="evidence" value="ECO:0007669"/>
    <property type="project" value="UniProtKB-EC"/>
</dbReference>
<feature type="domain" description="GP-PDE" evidence="1">
    <location>
        <begin position="18"/>
        <end position="256"/>
    </location>
</feature>
<dbReference type="InterPro" id="IPR030395">
    <property type="entry name" value="GP_PDE_dom"/>
</dbReference>
<dbReference type="EMBL" id="JADBEM010000001">
    <property type="protein sequence ID" value="MBE1610544.1"/>
    <property type="molecule type" value="Genomic_DNA"/>
</dbReference>
<accession>A0A927N1X6</accession>
<sequence length="264" mass="28964">MPGTSQKRHYPFLDHDGPLAFAHRGGALYEPNLGIENSMRAFANAIELGYQYLETDVHATSDGVLVAFHDEDLDRVTDRTGRIAELPYTEVAQARIGGREPIPTLEEILGTWPQARVNIDVKHENAIRPLAETIVRTAAHDRVCVSSFSSSRVHAVRRILGPRVATGLSPVGIVFVKLPLPRVLAGLLTSDAPCVQVPASYRGFRLVTPGFVERAHGLGKQVHVWTVDEAEVMVDLLDQGVDGLISDRIDTLREVLVARAQWAS</sequence>
<comment type="caution">
    <text evidence="2">The sequence shown here is derived from an EMBL/GenBank/DDBJ whole genome shotgun (WGS) entry which is preliminary data.</text>
</comment>
<protein>
    <submittedName>
        <fullName evidence="2">Glycerophosphoryl diester phosphodiesterase</fullName>
        <ecNumber evidence="2">3.1.4.46</ecNumber>
    </submittedName>
</protein>
<dbReference type="CDD" id="cd08561">
    <property type="entry name" value="GDPD_cytoplasmic_ScUgpQ2_like"/>
    <property type="match status" value="1"/>
</dbReference>
<keyword evidence="2" id="KW-0378">Hydrolase</keyword>
<dbReference type="GO" id="GO:0006629">
    <property type="term" value="P:lipid metabolic process"/>
    <property type="evidence" value="ECO:0007669"/>
    <property type="project" value="InterPro"/>
</dbReference>
<dbReference type="EC" id="3.1.4.46" evidence="2"/>
<evidence type="ECO:0000313" key="3">
    <source>
        <dbReference type="Proteomes" id="UP000638648"/>
    </source>
</evidence>
<keyword evidence="3" id="KW-1185">Reference proteome</keyword>
<dbReference type="AlphaFoldDB" id="A0A927N1X6"/>
<organism evidence="2 3">
    <name type="scientific">Actinopolymorpha pittospori</name>
    <dbReference type="NCBI Taxonomy" id="648752"/>
    <lineage>
        <taxon>Bacteria</taxon>
        <taxon>Bacillati</taxon>
        <taxon>Actinomycetota</taxon>
        <taxon>Actinomycetes</taxon>
        <taxon>Propionibacteriales</taxon>
        <taxon>Actinopolymorphaceae</taxon>
        <taxon>Actinopolymorpha</taxon>
    </lineage>
</organism>
<dbReference type="Proteomes" id="UP000638648">
    <property type="component" value="Unassembled WGS sequence"/>
</dbReference>
<evidence type="ECO:0000259" key="1">
    <source>
        <dbReference type="PROSITE" id="PS51704"/>
    </source>
</evidence>
<dbReference type="PANTHER" id="PTHR43805">
    <property type="entry name" value="GLYCEROPHOSPHORYL DIESTER PHOSPHODIESTERASE"/>
    <property type="match status" value="1"/>
</dbReference>
<name>A0A927N1X6_9ACTN</name>
<evidence type="ECO:0000313" key="2">
    <source>
        <dbReference type="EMBL" id="MBE1610544.1"/>
    </source>
</evidence>
<reference evidence="2" key="1">
    <citation type="submission" date="2020-10" db="EMBL/GenBank/DDBJ databases">
        <title>Sequencing the genomes of 1000 actinobacteria strains.</title>
        <authorList>
            <person name="Klenk H.-P."/>
        </authorList>
    </citation>
    <scope>NUCLEOTIDE SEQUENCE</scope>
    <source>
        <strain evidence="2">DSM 45354</strain>
    </source>
</reference>
<gene>
    <name evidence="2" type="ORF">HEB94_007392</name>
</gene>
<dbReference type="Pfam" id="PF03009">
    <property type="entry name" value="GDPD"/>
    <property type="match status" value="1"/>
</dbReference>
<proteinExistence type="predicted"/>
<dbReference type="SUPFAM" id="SSF51695">
    <property type="entry name" value="PLC-like phosphodiesterases"/>
    <property type="match status" value="1"/>
</dbReference>